<gene>
    <name evidence="2" type="ORF">US68_C0001G0037</name>
</gene>
<name>A0A0G0I687_9BACT</name>
<sequence>MSFFDRIGSLVQPSKDTKGAIGRDKNGVEIWNRNGDNALRKIFPESSSLKNRQKNWTYYFYPAETRFEDNYVEDKLYKTKVIEEKGGIFTSDDFFSTGVTILELGCGGGQTAIDLARKYRGRGINYLAVDHEMGEEIPVPVHFLPNLNFINADWKNLDLKDESVDRIMSLQGVARYGGEEAAKEVTRVAKEGAIFRGDEDRGVYGRRNFSDHLYEMGWNVWKLKDTTLIVAQKVKTQTQI</sequence>
<proteinExistence type="predicted"/>
<organism evidence="2 3">
    <name type="scientific">Candidatus Shapirobacteria bacterium GW2011_GWE1_38_10</name>
    <dbReference type="NCBI Taxonomy" id="1618488"/>
    <lineage>
        <taxon>Bacteria</taxon>
        <taxon>Candidatus Shapironibacteriota</taxon>
    </lineage>
</organism>
<dbReference type="AlphaFoldDB" id="A0A0G0I687"/>
<evidence type="ECO:0000313" key="3">
    <source>
        <dbReference type="Proteomes" id="UP000034231"/>
    </source>
</evidence>
<dbReference type="Gene3D" id="3.40.50.150">
    <property type="entry name" value="Vaccinia Virus protein VP39"/>
    <property type="match status" value="1"/>
</dbReference>
<dbReference type="Proteomes" id="UP000034231">
    <property type="component" value="Unassembled WGS sequence"/>
</dbReference>
<dbReference type="Pfam" id="PF13649">
    <property type="entry name" value="Methyltransf_25"/>
    <property type="match status" value="1"/>
</dbReference>
<dbReference type="SUPFAM" id="SSF53335">
    <property type="entry name" value="S-adenosyl-L-methionine-dependent methyltransferases"/>
    <property type="match status" value="1"/>
</dbReference>
<dbReference type="CDD" id="cd02440">
    <property type="entry name" value="AdoMet_MTases"/>
    <property type="match status" value="1"/>
</dbReference>
<accession>A0A0G0I687</accession>
<comment type="caution">
    <text evidence="2">The sequence shown here is derived from an EMBL/GenBank/DDBJ whole genome shotgun (WGS) entry which is preliminary data.</text>
</comment>
<protein>
    <recommendedName>
        <fullName evidence="1">Methyltransferase domain-containing protein</fullName>
    </recommendedName>
</protein>
<dbReference type="InterPro" id="IPR041698">
    <property type="entry name" value="Methyltransf_25"/>
</dbReference>
<feature type="domain" description="Methyltransferase" evidence="1">
    <location>
        <begin position="101"/>
        <end position="192"/>
    </location>
</feature>
<evidence type="ECO:0000313" key="2">
    <source>
        <dbReference type="EMBL" id="KKQ50838.1"/>
    </source>
</evidence>
<evidence type="ECO:0000259" key="1">
    <source>
        <dbReference type="Pfam" id="PF13649"/>
    </source>
</evidence>
<dbReference type="EMBL" id="LBTX01000001">
    <property type="protein sequence ID" value="KKQ50838.1"/>
    <property type="molecule type" value="Genomic_DNA"/>
</dbReference>
<reference evidence="2 3" key="1">
    <citation type="journal article" date="2015" name="Nature">
        <title>rRNA introns, odd ribosomes, and small enigmatic genomes across a large radiation of phyla.</title>
        <authorList>
            <person name="Brown C.T."/>
            <person name="Hug L.A."/>
            <person name="Thomas B.C."/>
            <person name="Sharon I."/>
            <person name="Castelle C.J."/>
            <person name="Singh A."/>
            <person name="Wilkins M.J."/>
            <person name="Williams K.H."/>
            <person name="Banfield J.F."/>
        </authorList>
    </citation>
    <scope>NUCLEOTIDE SEQUENCE [LARGE SCALE GENOMIC DNA]</scope>
</reference>
<dbReference type="InterPro" id="IPR029063">
    <property type="entry name" value="SAM-dependent_MTases_sf"/>
</dbReference>